<gene>
    <name evidence="4" type="ORF">JIN81_16040</name>
</gene>
<dbReference type="PANTHER" id="PTHR13847">
    <property type="entry name" value="SARCOSINE DEHYDROGENASE-RELATED"/>
    <property type="match status" value="1"/>
</dbReference>
<organism evidence="4 5">
    <name type="scientific">Haloferula rosea</name>
    <dbReference type="NCBI Taxonomy" id="490093"/>
    <lineage>
        <taxon>Bacteria</taxon>
        <taxon>Pseudomonadati</taxon>
        <taxon>Verrucomicrobiota</taxon>
        <taxon>Verrucomicrobiia</taxon>
        <taxon>Verrucomicrobiales</taxon>
        <taxon>Verrucomicrobiaceae</taxon>
        <taxon>Haloferula</taxon>
    </lineage>
</organism>
<dbReference type="PANTHER" id="PTHR13847:SF289">
    <property type="entry name" value="GLYCINE OXIDASE"/>
    <property type="match status" value="1"/>
</dbReference>
<dbReference type="InterPro" id="IPR036188">
    <property type="entry name" value="FAD/NAD-bd_sf"/>
</dbReference>
<dbReference type="SUPFAM" id="SSF51905">
    <property type="entry name" value="FAD/NAD(P)-binding domain"/>
    <property type="match status" value="1"/>
</dbReference>
<protein>
    <submittedName>
        <fullName evidence="4">FAD-dependent oxidoreductase</fullName>
    </submittedName>
</protein>
<keyword evidence="2" id="KW-1133">Transmembrane helix</keyword>
<dbReference type="Gene3D" id="3.30.9.10">
    <property type="entry name" value="D-Amino Acid Oxidase, subunit A, domain 2"/>
    <property type="match status" value="1"/>
</dbReference>
<dbReference type="Proteomes" id="UP000658278">
    <property type="component" value="Unassembled WGS sequence"/>
</dbReference>
<evidence type="ECO:0000256" key="2">
    <source>
        <dbReference type="SAM" id="Phobius"/>
    </source>
</evidence>
<accession>A0A934VHD4</accession>
<keyword evidence="1" id="KW-0560">Oxidoreductase</keyword>
<feature type="domain" description="FAD dependent oxidoreductase" evidence="3">
    <location>
        <begin position="7"/>
        <end position="399"/>
    </location>
</feature>
<dbReference type="Pfam" id="PF01266">
    <property type="entry name" value="DAO"/>
    <property type="match status" value="1"/>
</dbReference>
<dbReference type="InterPro" id="IPR006076">
    <property type="entry name" value="FAD-dep_OxRdtase"/>
</dbReference>
<dbReference type="GO" id="GO:0005737">
    <property type="term" value="C:cytoplasm"/>
    <property type="evidence" value="ECO:0007669"/>
    <property type="project" value="TreeGrafter"/>
</dbReference>
<evidence type="ECO:0000313" key="4">
    <source>
        <dbReference type="EMBL" id="MBK1828545.1"/>
    </source>
</evidence>
<keyword evidence="5" id="KW-1185">Reference proteome</keyword>
<evidence type="ECO:0000256" key="1">
    <source>
        <dbReference type="ARBA" id="ARBA00023002"/>
    </source>
</evidence>
<proteinExistence type="predicted"/>
<keyword evidence="2" id="KW-0472">Membrane</keyword>
<sequence length="418" mass="45167">MQEARNRVVVVGGGVIGLATAYYALRAGLEVTVLEREPEGGDSCSVGNAGMVVPSHFIPLAAPGMIAKGLRWMLDPESPFYVKPRLSLDLMRWGWLFYRKSTPAHVAASRGLLRDLNLESRRLFAELASEDDFGWCEKGLLMLCDSAKGLEAEAEVAQEAEEIGVRAEVLDAAGAAAMDPDVTMRVEGAVHYRQDCHLDPSRFMGRLRERVVELGGRIEYGVPVDEVVSSGGRVMAVRSGERAFEGGRFVVAGGVWTAGLLRQVGLKLPLQAGKGYSLTLNDPVELPRLCSIFAEAKVAITPMGKSLRFAGTMEVGGDRLSINRQRVHGIIKSISRYFPRFSEEDFDGVEPWAGLRPVSPDGMPYLGAVDGMENLYAATGHAMMGLSLGPVTGRLMADLLTGRKPFTPIGDLAVGRFG</sequence>
<dbReference type="SUPFAM" id="SSF54373">
    <property type="entry name" value="FAD-linked reductases, C-terminal domain"/>
    <property type="match status" value="1"/>
</dbReference>
<dbReference type="EMBL" id="JAENII010000014">
    <property type="protein sequence ID" value="MBK1828545.1"/>
    <property type="molecule type" value="Genomic_DNA"/>
</dbReference>
<evidence type="ECO:0000259" key="3">
    <source>
        <dbReference type="Pfam" id="PF01266"/>
    </source>
</evidence>
<evidence type="ECO:0000313" key="5">
    <source>
        <dbReference type="Proteomes" id="UP000658278"/>
    </source>
</evidence>
<feature type="transmembrane region" description="Helical" evidence="2">
    <location>
        <begin position="7"/>
        <end position="25"/>
    </location>
</feature>
<name>A0A934VHD4_9BACT</name>
<reference evidence="4" key="1">
    <citation type="submission" date="2021-01" db="EMBL/GenBank/DDBJ databases">
        <title>Modified the classification status of verrucomicrobia.</title>
        <authorList>
            <person name="Feng X."/>
        </authorList>
    </citation>
    <scope>NUCLEOTIDE SEQUENCE</scope>
    <source>
        <strain evidence="4">KCTC 22201</strain>
    </source>
</reference>
<keyword evidence="2" id="KW-0812">Transmembrane</keyword>
<dbReference type="AlphaFoldDB" id="A0A934VHD4"/>
<comment type="caution">
    <text evidence="4">The sequence shown here is derived from an EMBL/GenBank/DDBJ whole genome shotgun (WGS) entry which is preliminary data.</text>
</comment>
<dbReference type="Gene3D" id="3.50.50.60">
    <property type="entry name" value="FAD/NAD(P)-binding domain"/>
    <property type="match status" value="2"/>
</dbReference>
<dbReference type="GO" id="GO:0016491">
    <property type="term" value="F:oxidoreductase activity"/>
    <property type="evidence" value="ECO:0007669"/>
    <property type="project" value="UniProtKB-KW"/>
</dbReference>